<accession>A0A6J4M2G6</accession>
<reference evidence="2" key="1">
    <citation type="submission" date="2020-02" db="EMBL/GenBank/DDBJ databases">
        <authorList>
            <person name="Meier V. D."/>
        </authorList>
    </citation>
    <scope>NUCLEOTIDE SEQUENCE</scope>
    <source>
        <strain evidence="2">AVDCRST_MAG16</strain>
    </source>
</reference>
<feature type="compositionally biased region" description="Low complexity" evidence="1">
    <location>
        <begin position="8"/>
        <end position="27"/>
    </location>
</feature>
<feature type="non-terminal residue" evidence="2">
    <location>
        <position position="1"/>
    </location>
</feature>
<evidence type="ECO:0000313" key="2">
    <source>
        <dbReference type="EMBL" id="CAA9348016.1"/>
    </source>
</evidence>
<organism evidence="2">
    <name type="scientific">uncultured Frankineae bacterium</name>
    <dbReference type="NCBI Taxonomy" id="437475"/>
    <lineage>
        <taxon>Bacteria</taxon>
        <taxon>Bacillati</taxon>
        <taxon>Actinomycetota</taxon>
        <taxon>Actinomycetes</taxon>
        <taxon>Frankiales</taxon>
        <taxon>environmental samples</taxon>
    </lineage>
</organism>
<name>A0A6J4M2G6_9ACTN</name>
<feature type="compositionally biased region" description="Basic residues" evidence="1">
    <location>
        <begin position="87"/>
        <end position="102"/>
    </location>
</feature>
<feature type="region of interest" description="Disordered" evidence="1">
    <location>
        <begin position="1"/>
        <end position="163"/>
    </location>
</feature>
<sequence length="163" mass="17489">EQGRQRPARPARQGAGRRVGVAALRTGRVGGHRRRAGRRLAADPRQQGPAGHPARLGPRRQHQGGGGGGRRSRDGLRRLQRQEDRRAHRAGRRLRAAVRRAGRLPAVGADPAGDRPVAEAPAGGAAPRPDRERRQHRPERLPGADLPPGRDGPRGGPDAARPL</sequence>
<feature type="compositionally biased region" description="Low complexity" evidence="1">
    <location>
        <begin position="118"/>
        <end position="127"/>
    </location>
</feature>
<feature type="compositionally biased region" description="Basic and acidic residues" evidence="1">
    <location>
        <begin position="128"/>
        <end position="142"/>
    </location>
</feature>
<protein>
    <submittedName>
        <fullName evidence="2">Uncharacterized protein</fullName>
    </submittedName>
</protein>
<dbReference type="EMBL" id="CADCUE010000202">
    <property type="protein sequence ID" value="CAA9348016.1"/>
    <property type="molecule type" value="Genomic_DNA"/>
</dbReference>
<feature type="non-terminal residue" evidence="2">
    <location>
        <position position="163"/>
    </location>
</feature>
<proteinExistence type="predicted"/>
<evidence type="ECO:0000256" key="1">
    <source>
        <dbReference type="SAM" id="MobiDB-lite"/>
    </source>
</evidence>
<gene>
    <name evidence="2" type="ORF">AVDCRST_MAG16-2186</name>
</gene>
<feature type="compositionally biased region" description="Basic and acidic residues" evidence="1">
    <location>
        <begin position="71"/>
        <end position="86"/>
    </location>
</feature>
<dbReference type="AlphaFoldDB" id="A0A6J4M2G6"/>